<dbReference type="AlphaFoldDB" id="A0A9R1VJW6"/>
<name>A0A9R1VJW6_LACSA</name>
<organism evidence="1 2">
    <name type="scientific">Lactuca sativa</name>
    <name type="common">Garden lettuce</name>
    <dbReference type="NCBI Taxonomy" id="4236"/>
    <lineage>
        <taxon>Eukaryota</taxon>
        <taxon>Viridiplantae</taxon>
        <taxon>Streptophyta</taxon>
        <taxon>Embryophyta</taxon>
        <taxon>Tracheophyta</taxon>
        <taxon>Spermatophyta</taxon>
        <taxon>Magnoliopsida</taxon>
        <taxon>eudicotyledons</taxon>
        <taxon>Gunneridae</taxon>
        <taxon>Pentapetalae</taxon>
        <taxon>asterids</taxon>
        <taxon>campanulids</taxon>
        <taxon>Asterales</taxon>
        <taxon>Asteraceae</taxon>
        <taxon>Cichorioideae</taxon>
        <taxon>Cichorieae</taxon>
        <taxon>Lactucinae</taxon>
        <taxon>Lactuca</taxon>
    </lineage>
</organism>
<evidence type="ECO:0008006" key="3">
    <source>
        <dbReference type="Google" id="ProtNLM"/>
    </source>
</evidence>
<evidence type="ECO:0000313" key="2">
    <source>
        <dbReference type="Proteomes" id="UP000235145"/>
    </source>
</evidence>
<dbReference type="PANTHER" id="PTHR32278:SF135">
    <property type="entry name" value="F-BOX PROTEIN PP2-B12"/>
    <property type="match status" value="1"/>
</dbReference>
<keyword evidence="2" id="KW-1185">Reference proteome</keyword>
<protein>
    <recommendedName>
        <fullName evidence="3">Phloem protein 2-like protein</fullName>
    </recommendedName>
</protein>
<sequence>MDSFHTIGAKLLKLEDIKLHQKWVTLNKNGEHCEMISAECFIAITIGNYRDYVPYNGENKSRLVFFLLFEVRNRKGLYEHFKTCVRTKFLSLNITYTVNLVFKYKCKPTDFLGIWYLLAGETKNSISFVAHKRADGWLTAELFQFISDTRNFDLEIMFRCRNLIELEGIEFRPLERCFKYSWSKISWLQHLNLKEPLGHELLSEVVEVDMQTKSHPDMYWEQKLPLNYAVVIKRSKDRLQWTTKKELYTILCKGFPDANGEEWFSLAKNGKNCHMLSARLAFGYAYWRWEWRSFPQSRFKKVAFVPDGSFEIECESDMLSPQTTYATYLVYKLKENHSHFKSPVEVRMSLDSSYLNNSWYIYLLGPQNPLTKGKVYQKKSLPQQKNNDWMEVQIWEFQTDTTTRKFPINLRLRQSDDKPLKGLIEEGVEFRPILVLLFILEINQLY</sequence>
<dbReference type="Proteomes" id="UP000235145">
    <property type="component" value="Unassembled WGS sequence"/>
</dbReference>
<dbReference type="EMBL" id="NBSK02000005">
    <property type="protein sequence ID" value="KAJ0207691.1"/>
    <property type="molecule type" value="Genomic_DNA"/>
</dbReference>
<evidence type="ECO:0000313" key="1">
    <source>
        <dbReference type="EMBL" id="KAJ0207691.1"/>
    </source>
</evidence>
<gene>
    <name evidence="1" type="ORF">LSAT_V11C500251480</name>
</gene>
<accession>A0A9R1VJW6</accession>
<proteinExistence type="predicted"/>
<dbReference type="Pfam" id="PF14299">
    <property type="entry name" value="PP2"/>
    <property type="match status" value="1"/>
</dbReference>
<dbReference type="InterPro" id="IPR025886">
    <property type="entry name" value="PP2-like"/>
</dbReference>
<comment type="caution">
    <text evidence="1">The sequence shown here is derived from an EMBL/GenBank/DDBJ whole genome shotgun (WGS) entry which is preliminary data.</text>
</comment>
<dbReference type="PANTHER" id="PTHR32278">
    <property type="entry name" value="F-BOX DOMAIN-CONTAINING PROTEIN"/>
    <property type="match status" value="1"/>
</dbReference>
<reference evidence="1 2" key="1">
    <citation type="journal article" date="2017" name="Nat. Commun.">
        <title>Genome assembly with in vitro proximity ligation data and whole-genome triplication in lettuce.</title>
        <authorList>
            <person name="Reyes-Chin-Wo S."/>
            <person name="Wang Z."/>
            <person name="Yang X."/>
            <person name="Kozik A."/>
            <person name="Arikit S."/>
            <person name="Song C."/>
            <person name="Xia L."/>
            <person name="Froenicke L."/>
            <person name="Lavelle D.O."/>
            <person name="Truco M.J."/>
            <person name="Xia R."/>
            <person name="Zhu S."/>
            <person name="Xu C."/>
            <person name="Xu H."/>
            <person name="Xu X."/>
            <person name="Cox K."/>
            <person name="Korf I."/>
            <person name="Meyers B.C."/>
            <person name="Michelmore R.W."/>
        </authorList>
    </citation>
    <scope>NUCLEOTIDE SEQUENCE [LARGE SCALE GENOMIC DNA]</scope>
    <source>
        <strain evidence="2">cv. Salinas</strain>
        <tissue evidence="1">Seedlings</tissue>
    </source>
</reference>